<accession>A0A0F9RNZ7</accession>
<evidence type="ECO:0000313" key="1">
    <source>
        <dbReference type="EMBL" id="KKN56439.1"/>
    </source>
</evidence>
<gene>
    <name evidence="1" type="ORF">LCGC14_0572120</name>
</gene>
<organism evidence="1">
    <name type="scientific">marine sediment metagenome</name>
    <dbReference type="NCBI Taxonomy" id="412755"/>
    <lineage>
        <taxon>unclassified sequences</taxon>
        <taxon>metagenomes</taxon>
        <taxon>ecological metagenomes</taxon>
    </lineage>
</organism>
<dbReference type="AlphaFoldDB" id="A0A0F9RNZ7"/>
<comment type="caution">
    <text evidence="1">The sequence shown here is derived from an EMBL/GenBank/DDBJ whole genome shotgun (WGS) entry which is preliminary data.</text>
</comment>
<dbReference type="EMBL" id="LAZR01000843">
    <property type="protein sequence ID" value="KKN56439.1"/>
    <property type="molecule type" value="Genomic_DNA"/>
</dbReference>
<proteinExistence type="predicted"/>
<reference evidence="1" key="1">
    <citation type="journal article" date="2015" name="Nature">
        <title>Complex archaea that bridge the gap between prokaryotes and eukaryotes.</title>
        <authorList>
            <person name="Spang A."/>
            <person name="Saw J.H."/>
            <person name="Jorgensen S.L."/>
            <person name="Zaremba-Niedzwiedzka K."/>
            <person name="Martijn J."/>
            <person name="Lind A.E."/>
            <person name="van Eijk R."/>
            <person name="Schleper C."/>
            <person name="Guy L."/>
            <person name="Ettema T.J."/>
        </authorList>
    </citation>
    <scope>NUCLEOTIDE SEQUENCE</scope>
</reference>
<sequence>MTLTKSPTLLRDIRGANGEWFSQSNKRFFNDVSYRAYYGKATGKAYLARSTYAWTDMLGQPKRLHWRLNEINQNTLEIESLIDEEFSNIFTLKAWLRVH</sequence>
<protein>
    <submittedName>
        <fullName evidence="1">Uncharacterized protein</fullName>
    </submittedName>
</protein>
<name>A0A0F9RNZ7_9ZZZZ</name>